<reference evidence="2" key="1">
    <citation type="submission" date="2020-10" db="EMBL/GenBank/DDBJ databases">
        <authorList>
            <person name="Kikuchi T."/>
        </authorList>
    </citation>
    <scope>NUCLEOTIDE SEQUENCE</scope>
    <source>
        <strain evidence="2">NKZ352</strain>
    </source>
</reference>
<feature type="compositionally biased region" description="Acidic residues" evidence="1">
    <location>
        <begin position="63"/>
        <end position="73"/>
    </location>
</feature>
<dbReference type="AlphaFoldDB" id="A0A8S1HT64"/>
<dbReference type="OrthoDB" id="10257415at2759"/>
<name>A0A8S1HT64_9PELO</name>
<sequence>DGFINGLSFSNDGKWLALAVGQEHKDGRWWVDKEARNRVVVIPVRNANEAESEEQRKNGDVATFDDDEDSDED</sequence>
<evidence type="ECO:0000313" key="3">
    <source>
        <dbReference type="Proteomes" id="UP000835052"/>
    </source>
</evidence>
<proteinExistence type="predicted"/>
<dbReference type="Proteomes" id="UP000835052">
    <property type="component" value="Unassembled WGS sequence"/>
</dbReference>
<feature type="region of interest" description="Disordered" evidence="1">
    <location>
        <begin position="48"/>
        <end position="73"/>
    </location>
</feature>
<protein>
    <submittedName>
        <fullName evidence="2">Uncharacterized protein</fullName>
    </submittedName>
</protein>
<gene>
    <name evidence="2" type="ORF">CAUJ_LOCUS15772</name>
</gene>
<evidence type="ECO:0000256" key="1">
    <source>
        <dbReference type="SAM" id="MobiDB-lite"/>
    </source>
</evidence>
<organism evidence="2 3">
    <name type="scientific">Caenorhabditis auriculariae</name>
    <dbReference type="NCBI Taxonomy" id="2777116"/>
    <lineage>
        <taxon>Eukaryota</taxon>
        <taxon>Metazoa</taxon>
        <taxon>Ecdysozoa</taxon>
        <taxon>Nematoda</taxon>
        <taxon>Chromadorea</taxon>
        <taxon>Rhabditida</taxon>
        <taxon>Rhabditina</taxon>
        <taxon>Rhabditomorpha</taxon>
        <taxon>Rhabditoidea</taxon>
        <taxon>Rhabditidae</taxon>
        <taxon>Peloderinae</taxon>
        <taxon>Caenorhabditis</taxon>
    </lineage>
</organism>
<feature type="non-terminal residue" evidence="2">
    <location>
        <position position="1"/>
    </location>
</feature>
<evidence type="ECO:0000313" key="2">
    <source>
        <dbReference type="EMBL" id="CAD6199873.1"/>
    </source>
</evidence>
<accession>A0A8S1HT64</accession>
<dbReference type="EMBL" id="CAJGYM010000211">
    <property type="protein sequence ID" value="CAD6199873.1"/>
    <property type="molecule type" value="Genomic_DNA"/>
</dbReference>
<comment type="caution">
    <text evidence="2">The sequence shown here is derived from an EMBL/GenBank/DDBJ whole genome shotgun (WGS) entry which is preliminary data.</text>
</comment>
<dbReference type="InterPro" id="IPR015943">
    <property type="entry name" value="WD40/YVTN_repeat-like_dom_sf"/>
</dbReference>
<dbReference type="Gene3D" id="2.130.10.10">
    <property type="entry name" value="YVTN repeat-like/Quinoprotein amine dehydrogenase"/>
    <property type="match status" value="1"/>
</dbReference>
<keyword evidence="3" id="KW-1185">Reference proteome</keyword>